<reference evidence="6 7" key="1">
    <citation type="journal article" date="2015" name="Genome Biol. Evol.">
        <title>The genome of winter moth (Operophtera brumata) provides a genomic perspective on sexual dimorphism and phenology.</title>
        <authorList>
            <person name="Derks M.F."/>
            <person name="Smit S."/>
            <person name="Salis L."/>
            <person name="Schijlen E."/>
            <person name="Bossers A."/>
            <person name="Mateman C."/>
            <person name="Pijl A.S."/>
            <person name="de Ridder D."/>
            <person name="Groenen M.A."/>
            <person name="Visser M.E."/>
            <person name="Megens H.J."/>
        </authorList>
    </citation>
    <scope>NUCLEOTIDE SEQUENCE [LARGE SCALE GENOMIC DNA]</scope>
    <source>
        <strain evidence="6">WM2013NL</strain>
        <tissue evidence="6">Head and thorax</tissue>
    </source>
</reference>
<dbReference type="GO" id="GO:0008270">
    <property type="term" value="F:zinc ion binding"/>
    <property type="evidence" value="ECO:0007669"/>
    <property type="project" value="TreeGrafter"/>
</dbReference>
<evidence type="ECO:0000256" key="4">
    <source>
        <dbReference type="ARBA" id="ARBA00022833"/>
    </source>
</evidence>
<dbReference type="AlphaFoldDB" id="A0A0L7LPY7"/>
<dbReference type="Pfam" id="PF01979">
    <property type="entry name" value="Amidohydro_1"/>
    <property type="match status" value="1"/>
</dbReference>
<keyword evidence="7" id="KW-1185">Reference proteome</keyword>
<proteinExistence type="predicted"/>
<keyword evidence="3" id="KW-0378">Hydrolase</keyword>
<dbReference type="GO" id="GO:0005829">
    <property type="term" value="C:cytosol"/>
    <property type="evidence" value="ECO:0007669"/>
    <property type="project" value="TreeGrafter"/>
</dbReference>
<name>A0A0L7LPY7_OPEBR</name>
<dbReference type="InterPro" id="IPR051607">
    <property type="entry name" value="Metallo-dep_hydrolases"/>
</dbReference>
<dbReference type="STRING" id="104452.A0A0L7LPY7"/>
<keyword evidence="2" id="KW-0479">Metal-binding</keyword>
<dbReference type="EMBL" id="JTDY01000368">
    <property type="protein sequence ID" value="KOB77505.1"/>
    <property type="molecule type" value="Genomic_DNA"/>
</dbReference>
<keyword evidence="4" id="KW-0862">Zinc</keyword>
<dbReference type="Gene3D" id="3.20.20.140">
    <property type="entry name" value="Metal-dependent hydrolases"/>
    <property type="match status" value="2"/>
</dbReference>
<dbReference type="InterPro" id="IPR011059">
    <property type="entry name" value="Metal-dep_hydrolase_composite"/>
</dbReference>
<evidence type="ECO:0000313" key="7">
    <source>
        <dbReference type="Proteomes" id="UP000037510"/>
    </source>
</evidence>
<gene>
    <name evidence="6" type="ORF">OBRU01_00698</name>
</gene>
<dbReference type="Gene3D" id="2.30.40.10">
    <property type="entry name" value="Urease, subunit C, domain 1"/>
    <property type="match status" value="1"/>
</dbReference>
<comment type="cofactor">
    <cofactor evidence="1">
        <name>Zn(2+)</name>
        <dbReference type="ChEBI" id="CHEBI:29105"/>
    </cofactor>
</comment>
<dbReference type="GO" id="GO:0008892">
    <property type="term" value="F:guanine deaminase activity"/>
    <property type="evidence" value="ECO:0007669"/>
    <property type="project" value="TreeGrafter"/>
</dbReference>
<evidence type="ECO:0000256" key="3">
    <source>
        <dbReference type="ARBA" id="ARBA00022801"/>
    </source>
</evidence>
<dbReference type="PANTHER" id="PTHR11271">
    <property type="entry name" value="GUANINE DEAMINASE"/>
    <property type="match status" value="1"/>
</dbReference>
<evidence type="ECO:0000313" key="6">
    <source>
        <dbReference type="EMBL" id="KOB77505.1"/>
    </source>
</evidence>
<dbReference type="InterPro" id="IPR006680">
    <property type="entry name" value="Amidohydro-rel"/>
</dbReference>
<accession>A0A0L7LPY7</accession>
<organism evidence="6 7">
    <name type="scientific">Operophtera brumata</name>
    <name type="common">Winter moth</name>
    <name type="synonym">Phalaena brumata</name>
    <dbReference type="NCBI Taxonomy" id="104452"/>
    <lineage>
        <taxon>Eukaryota</taxon>
        <taxon>Metazoa</taxon>
        <taxon>Ecdysozoa</taxon>
        <taxon>Arthropoda</taxon>
        <taxon>Hexapoda</taxon>
        <taxon>Insecta</taxon>
        <taxon>Pterygota</taxon>
        <taxon>Neoptera</taxon>
        <taxon>Endopterygota</taxon>
        <taxon>Lepidoptera</taxon>
        <taxon>Glossata</taxon>
        <taxon>Ditrysia</taxon>
        <taxon>Geometroidea</taxon>
        <taxon>Geometridae</taxon>
        <taxon>Larentiinae</taxon>
        <taxon>Operophtera</taxon>
    </lineage>
</organism>
<dbReference type="SUPFAM" id="SSF51556">
    <property type="entry name" value="Metallo-dependent hydrolases"/>
    <property type="match status" value="1"/>
</dbReference>
<protein>
    <submittedName>
        <fullName evidence="6">Guanine deaminase</fullName>
    </submittedName>
</protein>
<feature type="domain" description="Amidohydrolase-related" evidence="5">
    <location>
        <begin position="66"/>
        <end position="180"/>
    </location>
</feature>
<dbReference type="InterPro" id="IPR032466">
    <property type="entry name" value="Metal_Hydrolase"/>
</dbReference>
<dbReference type="PANTHER" id="PTHR11271:SF6">
    <property type="entry name" value="GUANINE DEAMINASE"/>
    <property type="match status" value="1"/>
</dbReference>
<evidence type="ECO:0000259" key="5">
    <source>
        <dbReference type="Pfam" id="PF01979"/>
    </source>
</evidence>
<dbReference type="Proteomes" id="UP000037510">
    <property type="component" value="Unassembled WGS sequence"/>
</dbReference>
<sequence length="203" mass="22646">MTDKKTVFVGTIASSVSLNELDIYNGFLSVENGKITNKGTIQEFEQLQNAGAFTNFGITQLGEDQFLMPGFVDCHTHASQFPNIGLGLDRPLLEWLPKYTYPLEKKYSDVEFAAQVYDKVVQRLLQNGTTTACYFGTTHLEGTMQLVKSAIQLGQRALVGVVSMNSHISENLQEIEHVLKRNPNCSSFAEVYDTCHLLNNKCL</sequence>
<evidence type="ECO:0000256" key="1">
    <source>
        <dbReference type="ARBA" id="ARBA00001947"/>
    </source>
</evidence>
<comment type="caution">
    <text evidence="6">The sequence shown here is derived from an EMBL/GenBank/DDBJ whole genome shotgun (WGS) entry which is preliminary data.</text>
</comment>
<dbReference type="GO" id="GO:0046098">
    <property type="term" value="P:guanine metabolic process"/>
    <property type="evidence" value="ECO:0007669"/>
    <property type="project" value="TreeGrafter"/>
</dbReference>
<evidence type="ECO:0000256" key="2">
    <source>
        <dbReference type="ARBA" id="ARBA00022723"/>
    </source>
</evidence>